<keyword evidence="5" id="KW-0547">Nucleotide-binding</keyword>
<feature type="compositionally biased region" description="Polar residues" evidence="8">
    <location>
        <begin position="1"/>
        <end position="10"/>
    </location>
</feature>
<gene>
    <name evidence="10" type="ORF">SAMN04515678_109147</name>
</gene>
<organism evidence="10 11">
    <name type="scientific">Roseivivax sediminis</name>
    <dbReference type="NCBI Taxonomy" id="936889"/>
    <lineage>
        <taxon>Bacteria</taxon>
        <taxon>Pseudomonadati</taxon>
        <taxon>Pseudomonadota</taxon>
        <taxon>Alphaproteobacteria</taxon>
        <taxon>Rhodobacterales</taxon>
        <taxon>Roseobacteraceae</taxon>
        <taxon>Roseivivax</taxon>
    </lineage>
</organism>
<evidence type="ECO:0000256" key="4">
    <source>
        <dbReference type="ARBA" id="ARBA00022679"/>
    </source>
</evidence>
<dbReference type="Gene3D" id="3.30.565.10">
    <property type="entry name" value="Histidine kinase-like ATPase, C-terminal domain"/>
    <property type="match status" value="1"/>
</dbReference>
<evidence type="ECO:0000256" key="6">
    <source>
        <dbReference type="ARBA" id="ARBA00022777"/>
    </source>
</evidence>
<evidence type="ECO:0000313" key="10">
    <source>
        <dbReference type="EMBL" id="SFE40619.1"/>
    </source>
</evidence>
<dbReference type="Pfam" id="PF07536">
    <property type="entry name" value="HWE_HK"/>
    <property type="match status" value="1"/>
</dbReference>
<dbReference type="SMART" id="SM00911">
    <property type="entry name" value="HWE_HK"/>
    <property type="match status" value="1"/>
</dbReference>
<reference evidence="10 11" key="1">
    <citation type="submission" date="2016-10" db="EMBL/GenBank/DDBJ databases">
        <authorList>
            <person name="Varghese N."/>
            <person name="Submissions S."/>
        </authorList>
    </citation>
    <scope>NUCLEOTIDE SEQUENCE [LARGE SCALE GENOMIC DNA]</scope>
    <source>
        <strain evidence="11">YIM D21,KCTC 23444,ACCC 10710</strain>
    </source>
</reference>
<keyword evidence="6 10" id="KW-0418">Kinase</keyword>
<evidence type="ECO:0000256" key="2">
    <source>
        <dbReference type="ARBA" id="ARBA00012438"/>
    </source>
</evidence>
<evidence type="ECO:0000256" key="7">
    <source>
        <dbReference type="ARBA" id="ARBA00022840"/>
    </source>
</evidence>
<dbReference type="InterPro" id="IPR011102">
    <property type="entry name" value="Sig_transdc_His_kinase_HWE"/>
</dbReference>
<sequence length="372" mass="40766">MQDTHPSSAPNKAVPEPDANSPPVLILAPLDADADALSRRVAACGLSVQVCDSAGALGAYLDANGPERVLFLVVSQEGANSEAGRVLDRTLSNEPSWARLPIVFLVSRAQRLPPACRILDRKEHAPPFIVLERPAKATVLHRVFEAQAEARRRQFETRDLLDHLAREEERRRFLLSELRHRTRNSLAVLQSLFSMSVRRAKDLESFARSFAVRLRALTDAHVSLTQEGSALRNLGDLLREHVQPYAFSSEQLRLSGPAVTVSERLAFDLALVTHELATNAAKYGALSVEDGRVDVTWEPDGETGELDLVWKENGGPKVEPPERQGLGTRVIGSFLAGKASAALDFAEDGVAWHARIDPDAFEMAEDPRSAAQ</sequence>
<dbReference type="OrthoDB" id="9816309at2"/>
<evidence type="ECO:0000256" key="8">
    <source>
        <dbReference type="SAM" id="MobiDB-lite"/>
    </source>
</evidence>
<proteinExistence type="predicted"/>
<keyword evidence="7" id="KW-0067">ATP-binding</keyword>
<feature type="region of interest" description="Disordered" evidence="8">
    <location>
        <begin position="1"/>
        <end position="20"/>
    </location>
</feature>
<evidence type="ECO:0000313" key="11">
    <source>
        <dbReference type="Proteomes" id="UP000325289"/>
    </source>
</evidence>
<dbReference type="GO" id="GO:0004673">
    <property type="term" value="F:protein histidine kinase activity"/>
    <property type="evidence" value="ECO:0007669"/>
    <property type="project" value="UniProtKB-EC"/>
</dbReference>
<evidence type="ECO:0000256" key="3">
    <source>
        <dbReference type="ARBA" id="ARBA00022553"/>
    </source>
</evidence>
<protein>
    <recommendedName>
        <fullName evidence="2">histidine kinase</fullName>
        <ecNumber evidence="2">2.7.13.3</ecNumber>
    </recommendedName>
</protein>
<evidence type="ECO:0000259" key="9">
    <source>
        <dbReference type="SMART" id="SM00911"/>
    </source>
</evidence>
<accession>A0A1I2AA33</accession>
<dbReference type="PANTHER" id="PTHR41523:SF8">
    <property type="entry name" value="ETHYLENE RESPONSE SENSOR PROTEIN"/>
    <property type="match status" value="1"/>
</dbReference>
<comment type="catalytic activity">
    <reaction evidence="1">
        <text>ATP + protein L-histidine = ADP + protein N-phospho-L-histidine.</text>
        <dbReference type="EC" id="2.7.13.3"/>
    </reaction>
</comment>
<keyword evidence="4" id="KW-0808">Transferase</keyword>
<name>A0A1I2AA33_9RHOB</name>
<dbReference type="InterPro" id="IPR036890">
    <property type="entry name" value="HATPase_C_sf"/>
</dbReference>
<keyword evidence="3" id="KW-0597">Phosphoprotein</keyword>
<dbReference type="EMBL" id="FOMS01000009">
    <property type="protein sequence ID" value="SFE40619.1"/>
    <property type="molecule type" value="Genomic_DNA"/>
</dbReference>
<keyword evidence="11" id="KW-1185">Reference proteome</keyword>
<feature type="domain" description="Signal transduction histidine kinase HWE region" evidence="9">
    <location>
        <begin position="177"/>
        <end position="258"/>
    </location>
</feature>
<dbReference type="RefSeq" id="WP_149756724.1">
    <property type="nucleotide sequence ID" value="NZ_FOMS01000009.1"/>
</dbReference>
<evidence type="ECO:0000256" key="5">
    <source>
        <dbReference type="ARBA" id="ARBA00022741"/>
    </source>
</evidence>
<dbReference type="AlphaFoldDB" id="A0A1I2AA33"/>
<dbReference type="Proteomes" id="UP000325289">
    <property type="component" value="Unassembled WGS sequence"/>
</dbReference>
<evidence type="ECO:0000256" key="1">
    <source>
        <dbReference type="ARBA" id="ARBA00000085"/>
    </source>
</evidence>
<dbReference type="EC" id="2.7.13.3" evidence="2"/>
<dbReference type="GO" id="GO:0005524">
    <property type="term" value="F:ATP binding"/>
    <property type="evidence" value="ECO:0007669"/>
    <property type="project" value="UniProtKB-KW"/>
</dbReference>
<dbReference type="PANTHER" id="PTHR41523">
    <property type="entry name" value="TWO-COMPONENT SYSTEM SENSOR PROTEIN"/>
    <property type="match status" value="1"/>
</dbReference>